<name>B0G8N3_9FIRM</name>
<dbReference type="GO" id="GO:0016887">
    <property type="term" value="F:ATP hydrolysis activity"/>
    <property type="evidence" value="ECO:0007669"/>
    <property type="project" value="InterPro"/>
</dbReference>
<keyword evidence="4 6" id="KW-0067">ATP-binding</keyword>
<dbReference type="InterPro" id="IPR003593">
    <property type="entry name" value="AAA+_ATPase"/>
</dbReference>
<dbReference type="GO" id="GO:0005524">
    <property type="term" value="F:ATP binding"/>
    <property type="evidence" value="ECO:0007669"/>
    <property type="project" value="UniProtKB-KW"/>
</dbReference>
<dbReference type="Proteomes" id="UP000005359">
    <property type="component" value="Unassembled WGS sequence"/>
</dbReference>
<evidence type="ECO:0000256" key="2">
    <source>
        <dbReference type="ARBA" id="ARBA00022448"/>
    </source>
</evidence>
<evidence type="ECO:0000259" key="5">
    <source>
        <dbReference type="PROSITE" id="PS50893"/>
    </source>
</evidence>
<dbReference type="SUPFAM" id="SSF52540">
    <property type="entry name" value="P-loop containing nucleoside triphosphate hydrolases"/>
    <property type="match status" value="1"/>
</dbReference>
<dbReference type="PROSITE" id="PS00211">
    <property type="entry name" value="ABC_TRANSPORTER_1"/>
    <property type="match status" value="1"/>
</dbReference>
<reference evidence="6 7" key="1">
    <citation type="submission" date="2007-10" db="EMBL/GenBank/DDBJ databases">
        <title>Draft genome sequence of Dorea formicigenerans(ATCC 27755).</title>
        <authorList>
            <person name="Sudarsanam P."/>
            <person name="Ley R."/>
            <person name="Guruge J."/>
            <person name="Turnbaugh P.J."/>
            <person name="Mahowald M."/>
            <person name="Liep D."/>
            <person name="Gordon J."/>
        </authorList>
    </citation>
    <scope>NUCLEOTIDE SEQUENCE [LARGE SCALE GENOMIC DNA]</scope>
    <source>
        <strain evidence="6 7">ATCC 27755</strain>
    </source>
</reference>
<evidence type="ECO:0000256" key="1">
    <source>
        <dbReference type="ARBA" id="ARBA00005417"/>
    </source>
</evidence>
<evidence type="ECO:0000256" key="3">
    <source>
        <dbReference type="ARBA" id="ARBA00022741"/>
    </source>
</evidence>
<dbReference type="SMART" id="SM00382">
    <property type="entry name" value="AAA"/>
    <property type="match status" value="1"/>
</dbReference>
<dbReference type="InterPro" id="IPR027417">
    <property type="entry name" value="P-loop_NTPase"/>
</dbReference>
<evidence type="ECO:0000313" key="6">
    <source>
        <dbReference type="EMBL" id="EDR46037.1"/>
    </source>
</evidence>
<reference evidence="6 7" key="2">
    <citation type="submission" date="2007-10" db="EMBL/GenBank/DDBJ databases">
        <authorList>
            <person name="Fulton L."/>
            <person name="Clifton S."/>
            <person name="Fulton B."/>
            <person name="Xu J."/>
            <person name="Minx P."/>
            <person name="Pepin K.H."/>
            <person name="Johnson M."/>
            <person name="Thiruvilangam P."/>
            <person name="Bhonagiri V."/>
            <person name="Nash W.E."/>
            <person name="Wang C."/>
            <person name="Mardis E.R."/>
            <person name="Wilson R.K."/>
        </authorList>
    </citation>
    <scope>NUCLEOTIDE SEQUENCE [LARGE SCALE GENOMIC DNA]</scope>
    <source>
        <strain evidence="6 7">ATCC 27755</strain>
    </source>
</reference>
<dbReference type="Gene3D" id="3.40.50.300">
    <property type="entry name" value="P-loop containing nucleotide triphosphate hydrolases"/>
    <property type="match status" value="1"/>
</dbReference>
<feature type="domain" description="ABC transporter" evidence="5">
    <location>
        <begin position="14"/>
        <end position="242"/>
    </location>
</feature>
<evidence type="ECO:0000256" key="4">
    <source>
        <dbReference type="ARBA" id="ARBA00022840"/>
    </source>
</evidence>
<keyword evidence="2" id="KW-0813">Transport</keyword>
<sequence>MAAIKEAHKMDYIMETVGLRKAYKDNIVVDDVNMHISKGAIYGFVGPNGAGKSTVMKMILSLIQPDAGEVQLLGEKVTSHSYEIFKKVGSIIENPYFYDKMTARQNLELHCEYMGFPNKERIDEVLHLVDLQNVEKKQVCHYSLGMKQRLAIARAILAKPEFLILDEPINALDPEGIREMRTLFQRLNQEDGTTIFISSHILSEVDLLADTIGIIQHGKLLTELPIEEIHKHQTDYISLQVDDVTRVAALLENMRITNFSVLDKEFIHIYDSDISGKTLSKAIIENGIGLESMGRKQDTLEDFFFQLTEEEK</sequence>
<dbReference type="PROSITE" id="PS50893">
    <property type="entry name" value="ABC_TRANSPORTER_2"/>
    <property type="match status" value="1"/>
</dbReference>
<dbReference type="AlphaFoldDB" id="B0G8N3"/>
<dbReference type="PANTHER" id="PTHR43335:SF8">
    <property type="entry name" value="ABC TRANSPORTER, ATP-BINDING PROTEIN"/>
    <property type="match status" value="1"/>
</dbReference>
<evidence type="ECO:0000313" key="7">
    <source>
        <dbReference type="Proteomes" id="UP000005359"/>
    </source>
</evidence>
<comment type="similarity">
    <text evidence="1">Belongs to the ABC transporter superfamily.</text>
</comment>
<protein>
    <submittedName>
        <fullName evidence="6">ABC transporter, ATP-binding protein</fullName>
    </submittedName>
</protein>
<keyword evidence="3" id="KW-0547">Nucleotide-binding</keyword>
<proteinExistence type="inferred from homology"/>
<accession>B0G8N3</accession>
<dbReference type="Pfam" id="PF00005">
    <property type="entry name" value="ABC_tran"/>
    <property type="match status" value="1"/>
</dbReference>
<dbReference type="EMBL" id="AAXA02000015">
    <property type="protein sequence ID" value="EDR46037.1"/>
    <property type="molecule type" value="Genomic_DNA"/>
</dbReference>
<organism evidence="6 7">
    <name type="scientific">Dorea formicigenerans ATCC 27755</name>
    <dbReference type="NCBI Taxonomy" id="411461"/>
    <lineage>
        <taxon>Bacteria</taxon>
        <taxon>Bacillati</taxon>
        <taxon>Bacillota</taxon>
        <taxon>Clostridia</taxon>
        <taxon>Lachnospirales</taxon>
        <taxon>Lachnospiraceae</taxon>
        <taxon>Dorea</taxon>
    </lineage>
</organism>
<gene>
    <name evidence="6" type="ORF">DORFOR_02644</name>
</gene>
<dbReference type="STRING" id="411461.DORFOR_02644"/>
<dbReference type="PANTHER" id="PTHR43335">
    <property type="entry name" value="ABC TRANSPORTER, ATP-BINDING PROTEIN"/>
    <property type="match status" value="1"/>
</dbReference>
<dbReference type="CDD" id="cd03268">
    <property type="entry name" value="ABC_BcrA_bacitracin_resist"/>
    <property type="match status" value="1"/>
</dbReference>
<dbReference type="PaxDb" id="411461-DORFOR_02644"/>
<dbReference type="eggNOG" id="COG1131">
    <property type="taxonomic scope" value="Bacteria"/>
</dbReference>
<comment type="caution">
    <text evidence="6">The sequence shown here is derived from an EMBL/GenBank/DDBJ whole genome shotgun (WGS) entry which is preliminary data.</text>
</comment>
<dbReference type="InterPro" id="IPR017871">
    <property type="entry name" value="ABC_transporter-like_CS"/>
</dbReference>
<dbReference type="InterPro" id="IPR003439">
    <property type="entry name" value="ABC_transporter-like_ATP-bd"/>
</dbReference>